<sequence length="493" mass="53571">MLLRRYLRQCRTIGINRVAHLHSRVSRRSYAVVASSLQEKNSNAAFDEEIDVLIVGSGGAGLAAALRCNALSLSSLVVEKTDKIGGTTALSGGGMWIPNNLYSKARGDNDSIENALTYMNHCIGNVGLASSPERRIAFLENAPRMLEFLKEQGYQGCASGQYPNYYPQLPGGEVPRCVEDVVFDARKIGSWFNLVRQGPLMPPVYTDEVGRPFKSATLLSNMIYAATIVKAGDMGDAIQVGGGVDAQLALMDDAWWGPSVIDPVTGQRFFLLFERGLPHSIIVDSSGKRFMNEAESYTDAGQAMYRRNRDVAAIPAWIILDSNHRKRYLFTTMPPRFIPKSALKSGFIVKSNTLEDLANQIGVNPQDLNDTVQRFGDMARRGIDDDFGRGGNVYDQFFADPKVKPNGSLGPIEKAPFYAVKVWPGDLGTKGGLLKDENAQVVGKSSKPIPGLYAAGNTTASVMGRCYPGPGSTLGPALTFSFIAVNHMAKNNI</sequence>
<keyword evidence="2" id="KW-0285">Flavoprotein</keyword>
<dbReference type="Proteomes" id="UP000544331">
    <property type="component" value="Unassembled WGS sequence"/>
</dbReference>
<dbReference type="PRINTS" id="PR00368">
    <property type="entry name" value="FADPNR"/>
</dbReference>
<comment type="cofactor">
    <cofactor evidence="1">
        <name>FAD</name>
        <dbReference type="ChEBI" id="CHEBI:57692"/>
    </cofactor>
</comment>
<dbReference type="Gene3D" id="3.50.50.60">
    <property type="entry name" value="FAD/NAD(P)-binding domain"/>
    <property type="match status" value="2"/>
</dbReference>
<feature type="domain" description="FAD-dependent oxidoreductase 2 FAD-binding" evidence="5">
    <location>
        <begin position="51"/>
        <end position="172"/>
    </location>
</feature>
<proteinExistence type="predicted"/>
<dbReference type="GO" id="GO:0008202">
    <property type="term" value="P:steroid metabolic process"/>
    <property type="evidence" value="ECO:0007669"/>
    <property type="project" value="UniProtKB-ARBA"/>
</dbReference>
<keyword evidence="4" id="KW-0560">Oxidoreductase</keyword>
<evidence type="ECO:0000256" key="2">
    <source>
        <dbReference type="ARBA" id="ARBA00022630"/>
    </source>
</evidence>
<accession>A0A8H5YMH2</accession>
<dbReference type="EMBL" id="JAAOAN010000228">
    <property type="protein sequence ID" value="KAF5715323.1"/>
    <property type="molecule type" value="Genomic_DNA"/>
</dbReference>
<protein>
    <submittedName>
        <fullName evidence="6">FAD binding domain-containing protein</fullName>
    </submittedName>
</protein>
<dbReference type="SUPFAM" id="SSF56425">
    <property type="entry name" value="Succinate dehydrogenase/fumarate reductase flavoprotein, catalytic domain"/>
    <property type="match status" value="1"/>
</dbReference>
<evidence type="ECO:0000313" key="7">
    <source>
        <dbReference type="Proteomes" id="UP000544331"/>
    </source>
</evidence>
<dbReference type="Pfam" id="PF00890">
    <property type="entry name" value="FAD_binding_2"/>
    <property type="match status" value="2"/>
</dbReference>
<dbReference type="AlphaFoldDB" id="A0A8H5YMH2"/>
<evidence type="ECO:0000256" key="4">
    <source>
        <dbReference type="ARBA" id="ARBA00023002"/>
    </source>
</evidence>
<name>A0A8H5YMH2_9HYPO</name>
<keyword evidence="7" id="KW-1185">Reference proteome</keyword>
<dbReference type="PANTHER" id="PTHR43400:SF10">
    <property type="entry name" value="3-OXOSTEROID 1-DEHYDROGENASE"/>
    <property type="match status" value="1"/>
</dbReference>
<evidence type="ECO:0000313" key="6">
    <source>
        <dbReference type="EMBL" id="KAF5715323.1"/>
    </source>
</evidence>
<comment type="caution">
    <text evidence="6">The sequence shown here is derived from an EMBL/GenBank/DDBJ whole genome shotgun (WGS) entry which is preliminary data.</text>
</comment>
<evidence type="ECO:0000256" key="3">
    <source>
        <dbReference type="ARBA" id="ARBA00022827"/>
    </source>
</evidence>
<keyword evidence="3" id="KW-0274">FAD</keyword>
<organism evidence="6 7">
    <name type="scientific">Fusarium mundagurra</name>
    <dbReference type="NCBI Taxonomy" id="1567541"/>
    <lineage>
        <taxon>Eukaryota</taxon>
        <taxon>Fungi</taxon>
        <taxon>Dikarya</taxon>
        <taxon>Ascomycota</taxon>
        <taxon>Pezizomycotina</taxon>
        <taxon>Sordariomycetes</taxon>
        <taxon>Hypocreomycetidae</taxon>
        <taxon>Hypocreales</taxon>
        <taxon>Nectriaceae</taxon>
        <taxon>Fusarium</taxon>
        <taxon>Fusarium fujikuroi species complex</taxon>
    </lineage>
</organism>
<dbReference type="Gene3D" id="3.90.700.10">
    <property type="entry name" value="Succinate dehydrogenase/fumarate reductase flavoprotein, catalytic domain"/>
    <property type="match status" value="1"/>
</dbReference>
<dbReference type="InterPro" id="IPR003953">
    <property type="entry name" value="FAD-dep_OxRdtase_2_FAD-bd"/>
</dbReference>
<dbReference type="OrthoDB" id="7777654at2759"/>
<dbReference type="PANTHER" id="PTHR43400">
    <property type="entry name" value="FUMARATE REDUCTASE"/>
    <property type="match status" value="1"/>
</dbReference>
<dbReference type="InterPro" id="IPR050315">
    <property type="entry name" value="FAD-oxidoreductase_2"/>
</dbReference>
<dbReference type="InterPro" id="IPR027477">
    <property type="entry name" value="Succ_DH/fumarate_Rdtase_cat_sf"/>
</dbReference>
<evidence type="ECO:0000256" key="1">
    <source>
        <dbReference type="ARBA" id="ARBA00001974"/>
    </source>
</evidence>
<dbReference type="SUPFAM" id="SSF51905">
    <property type="entry name" value="FAD/NAD(P)-binding domain"/>
    <property type="match status" value="1"/>
</dbReference>
<reference evidence="6 7" key="1">
    <citation type="submission" date="2020-05" db="EMBL/GenBank/DDBJ databases">
        <title>Identification and distribution of gene clusters putatively required for synthesis of sphingolipid metabolism inhibitors in phylogenetically diverse species of the filamentous fungus Fusarium.</title>
        <authorList>
            <person name="Kim H.-S."/>
            <person name="Busman M."/>
            <person name="Brown D.W."/>
            <person name="Divon H."/>
            <person name="Uhlig S."/>
            <person name="Proctor R.H."/>
        </authorList>
    </citation>
    <scope>NUCLEOTIDE SEQUENCE [LARGE SCALE GENOMIC DNA]</scope>
    <source>
        <strain evidence="6 7">NRRL 66235</strain>
    </source>
</reference>
<evidence type="ECO:0000259" key="5">
    <source>
        <dbReference type="Pfam" id="PF00890"/>
    </source>
</evidence>
<gene>
    <name evidence="6" type="ORF">FMUND_6921</name>
</gene>
<dbReference type="GO" id="GO:0016491">
    <property type="term" value="F:oxidoreductase activity"/>
    <property type="evidence" value="ECO:0007669"/>
    <property type="project" value="UniProtKB-KW"/>
</dbReference>
<dbReference type="InterPro" id="IPR036188">
    <property type="entry name" value="FAD/NAD-bd_sf"/>
</dbReference>
<feature type="domain" description="FAD-dependent oxidoreductase 2 FAD-binding" evidence="5">
    <location>
        <begin position="218"/>
        <end position="474"/>
    </location>
</feature>